<evidence type="ECO:0000256" key="1">
    <source>
        <dbReference type="ARBA" id="ARBA00000705"/>
    </source>
</evidence>
<dbReference type="AlphaFoldDB" id="A0A0K1W330"/>
<dbReference type="Proteomes" id="UP000067476">
    <property type="component" value="Chromosome"/>
</dbReference>
<dbReference type="SUPFAM" id="SSF53659">
    <property type="entry name" value="Isocitrate/Isopropylmalate dehydrogenase-like"/>
    <property type="match status" value="1"/>
</dbReference>
<dbReference type="PANTHER" id="PTHR43356:SF3">
    <property type="entry name" value="PHOSPHATE ACETYLTRANSFERASE"/>
    <property type="match status" value="1"/>
</dbReference>
<dbReference type="InterPro" id="IPR042112">
    <property type="entry name" value="P_AcTrfase_dom2"/>
</dbReference>
<keyword evidence="6" id="KW-0808">Transferase</keyword>
<dbReference type="Gene3D" id="3.40.50.10950">
    <property type="match status" value="1"/>
</dbReference>
<comment type="pathway">
    <text evidence="2">Metabolic intermediate biosynthesis; acetyl-CoA biosynthesis; acetyl-CoA from acetate: step 2/2.</text>
</comment>
<dbReference type="InterPro" id="IPR002505">
    <property type="entry name" value="PTA_PTB"/>
</dbReference>
<evidence type="ECO:0000256" key="4">
    <source>
        <dbReference type="ARBA" id="ARBA00012707"/>
    </source>
</evidence>
<dbReference type="EMBL" id="CP012357">
    <property type="protein sequence ID" value="AKX34724.1"/>
    <property type="molecule type" value="Genomic_DNA"/>
</dbReference>
<dbReference type="PANTHER" id="PTHR43356">
    <property type="entry name" value="PHOSPHATE ACETYLTRANSFERASE"/>
    <property type="match status" value="1"/>
</dbReference>
<reference evidence="10 11" key="1">
    <citation type="journal article" date="2015" name="Genome Announc.">
        <title>Complete Genome Sequence of Spiroplasma litorale TN-1T (DSM 21781), a Bacterium Isolated from a Green-Eyed Horsefly (Tabanus nigrovittatus).</title>
        <authorList>
            <person name="Lo W.S."/>
            <person name="Lai Y.C."/>
            <person name="Lien Y.W."/>
            <person name="Wang T.H."/>
            <person name="Kuo C.H."/>
        </authorList>
    </citation>
    <scope>NUCLEOTIDE SEQUENCE [LARGE SCALE GENOMIC DNA]</scope>
    <source>
        <strain evidence="10 11">TN-1</strain>
    </source>
</reference>
<dbReference type="EC" id="2.3.1.8" evidence="4"/>
<dbReference type="OrthoDB" id="9805787at2"/>
<dbReference type="InterPro" id="IPR050500">
    <property type="entry name" value="Phos_Acetyltrans/Butyryltrans"/>
</dbReference>
<accession>A0A0K1W330</accession>
<dbReference type="GO" id="GO:0008959">
    <property type="term" value="F:phosphate acetyltransferase activity"/>
    <property type="evidence" value="ECO:0007669"/>
    <property type="project" value="UniProtKB-EC"/>
</dbReference>
<evidence type="ECO:0000256" key="7">
    <source>
        <dbReference type="ARBA" id="ARBA00023315"/>
    </source>
</evidence>
<feature type="domain" description="Phosphate acetyl/butaryl transferase" evidence="9">
    <location>
        <begin position="12"/>
        <end position="315"/>
    </location>
</feature>
<dbReference type="Pfam" id="PF01515">
    <property type="entry name" value="PTA_PTB"/>
    <property type="match status" value="1"/>
</dbReference>
<keyword evidence="7" id="KW-0012">Acyltransferase</keyword>
<gene>
    <name evidence="10" type="primary">pta</name>
    <name evidence="10" type="ORF">SLITO_v1c11130</name>
</gene>
<proteinExistence type="inferred from homology"/>
<evidence type="ECO:0000259" key="9">
    <source>
        <dbReference type="Pfam" id="PF01515"/>
    </source>
</evidence>
<evidence type="ECO:0000256" key="8">
    <source>
        <dbReference type="ARBA" id="ARBA00031108"/>
    </source>
</evidence>
<comment type="similarity">
    <text evidence="3">Belongs to the phosphate acetyltransferase and butyryltransferase family.</text>
</comment>
<keyword evidence="11" id="KW-1185">Reference proteome</keyword>
<dbReference type="InterPro" id="IPR042113">
    <property type="entry name" value="P_AcTrfase_dom1"/>
</dbReference>
<protein>
    <recommendedName>
        <fullName evidence="5">Phosphate acetyltransferase</fullName>
        <ecNumber evidence="4">2.3.1.8</ecNumber>
    </recommendedName>
    <alternativeName>
        <fullName evidence="8">Phosphotransacetylase</fullName>
    </alternativeName>
</protein>
<evidence type="ECO:0000313" key="10">
    <source>
        <dbReference type="EMBL" id="AKX34724.1"/>
    </source>
</evidence>
<dbReference type="STRING" id="216942.SLITO_v1c11130"/>
<dbReference type="NCBIfam" id="NF007233">
    <property type="entry name" value="PRK09653.1"/>
    <property type="match status" value="1"/>
</dbReference>
<evidence type="ECO:0000256" key="2">
    <source>
        <dbReference type="ARBA" id="ARBA00004989"/>
    </source>
</evidence>
<evidence type="ECO:0000256" key="5">
    <source>
        <dbReference type="ARBA" id="ARBA00021528"/>
    </source>
</evidence>
<dbReference type="InterPro" id="IPR004614">
    <property type="entry name" value="P_AcTrfase"/>
</dbReference>
<sequence length="319" mass="35968">MYKISEIETILKAEKRKIKIILPEGEEEKIQKVATYLVENDICEPILLFQNKINENLDRRIRQINVSEIDVDNYAKDFMEIRKGKVENIEEVKKLVSKSNYLANMMIYKHEADCVLCGLSYTTADTLRPALQIIKTKPGVSVASSIIIMHKGEQYYFFGDCSLNLNPTSRQLADITKSFVDFARKMNVNDPKVALLSYSTNGSGLGPDVDKIREAKEILNKEKVDFKFDGEIQFDAAFCKEVRNKKFKNSKIDSESADIFVFPTLDAGNIGYKIAQRMGGFEAIGPIILGLNKPVNDLSRGANLEDIIQAAVLTAYMVI</sequence>
<dbReference type="InterPro" id="IPR012147">
    <property type="entry name" value="P_Ac_Bu_trans"/>
</dbReference>
<comment type="catalytic activity">
    <reaction evidence="1">
        <text>acetyl-CoA + phosphate = acetyl phosphate + CoA</text>
        <dbReference type="Rhea" id="RHEA:19521"/>
        <dbReference type="ChEBI" id="CHEBI:22191"/>
        <dbReference type="ChEBI" id="CHEBI:43474"/>
        <dbReference type="ChEBI" id="CHEBI:57287"/>
        <dbReference type="ChEBI" id="CHEBI:57288"/>
        <dbReference type="EC" id="2.3.1.8"/>
    </reaction>
</comment>
<dbReference type="RefSeq" id="WP_075058799.1">
    <property type="nucleotide sequence ID" value="NZ_CP012357.1"/>
</dbReference>
<dbReference type="PIRSF" id="PIRSF000428">
    <property type="entry name" value="P_Ac_trans"/>
    <property type="match status" value="1"/>
</dbReference>
<dbReference type="Gene3D" id="3.40.50.10750">
    <property type="entry name" value="Isocitrate/Isopropylmalate dehydrogenase-like"/>
    <property type="match status" value="1"/>
</dbReference>
<dbReference type="PATRIC" id="fig|216942.3.peg.1136"/>
<evidence type="ECO:0000256" key="6">
    <source>
        <dbReference type="ARBA" id="ARBA00022679"/>
    </source>
</evidence>
<name>A0A0K1W330_9MOLU</name>
<evidence type="ECO:0000313" key="11">
    <source>
        <dbReference type="Proteomes" id="UP000067476"/>
    </source>
</evidence>
<organism evidence="10 11">
    <name type="scientific">Spiroplasma litorale</name>
    <dbReference type="NCBI Taxonomy" id="216942"/>
    <lineage>
        <taxon>Bacteria</taxon>
        <taxon>Bacillati</taxon>
        <taxon>Mycoplasmatota</taxon>
        <taxon>Mollicutes</taxon>
        <taxon>Entomoplasmatales</taxon>
        <taxon>Spiroplasmataceae</taxon>
        <taxon>Spiroplasma</taxon>
    </lineage>
</organism>
<dbReference type="NCBIfam" id="TIGR00651">
    <property type="entry name" value="pta"/>
    <property type="match status" value="1"/>
</dbReference>
<dbReference type="KEGG" id="sll:SLITO_v1c11130"/>
<evidence type="ECO:0000256" key="3">
    <source>
        <dbReference type="ARBA" id="ARBA00005656"/>
    </source>
</evidence>